<evidence type="ECO:0008006" key="4">
    <source>
        <dbReference type="Google" id="ProtNLM"/>
    </source>
</evidence>
<gene>
    <name evidence="2" type="ORF">KHA90_05115</name>
</gene>
<feature type="transmembrane region" description="Helical" evidence="1">
    <location>
        <begin position="60"/>
        <end position="77"/>
    </location>
</feature>
<reference evidence="2 3" key="1">
    <citation type="journal article" date="2018" name="Int. J. Syst. Evol. Microbiol.">
        <title>Flavobacterium chryseum sp. nov. and Flavobacterium psychroterrae sp. nov., novel environmental bacteria isolated from Antarctica.</title>
        <authorList>
            <person name="Kralova S."/>
            <person name="Svec P."/>
            <person name="Busse H.J."/>
            <person name="Stankova E."/>
            <person name="Vaczi P."/>
            <person name="Sedlacek I."/>
        </authorList>
    </citation>
    <scope>NUCLEOTIDE SEQUENCE [LARGE SCALE GENOMIC DNA]</scope>
    <source>
        <strain evidence="2 3">CCM 8827</strain>
    </source>
</reference>
<sequence>MRSLKNLNVKKSIEQNKLFYSESWLDKFGSFVFYLFCFSGFIGPFLIFYDPYRDHSRTGFEYYMVFILSIFFVFSFYRKATEKRLIKIVSKHDVEENKLLINEYCKKKGFEKYRNSNNVIIYNTEMTYNFNPNYKISRIFLLKENIIYFTIIRENKLNTPVLFSQISLKRDIKNLC</sequence>
<name>A0ABS5P816_9FLAO</name>
<keyword evidence="1" id="KW-0472">Membrane</keyword>
<dbReference type="EMBL" id="JAGYVZ010000003">
    <property type="protein sequence ID" value="MBS7230397.1"/>
    <property type="molecule type" value="Genomic_DNA"/>
</dbReference>
<keyword evidence="1" id="KW-0812">Transmembrane</keyword>
<protein>
    <recommendedName>
        <fullName evidence="4">YcxB-like protein domain-containing protein</fullName>
    </recommendedName>
</protein>
<dbReference type="RefSeq" id="WP_213296076.1">
    <property type="nucleotide sequence ID" value="NZ_JAGYVZ010000003.1"/>
</dbReference>
<comment type="caution">
    <text evidence="2">The sequence shown here is derived from an EMBL/GenBank/DDBJ whole genome shotgun (WGS) entry which is preliminary data.</text>
</comment>
<evidence type="ECO:0000313" key="3">
    <source>
        <dbReference type="Proteomes" id="UP000722625"/>
    </source>
</evidence>
<evidence type="ECO:0000256" key="1">
    <source>
        <dbReference type="SAM" id="Phobius"/>
    </source>
</evidence>
<accession>A0ABS5P816</accession>
<proteinExistence type="predicted"/>
<keyword evidence="3" id="KW-1185">Reference proteome</keyword>
<feature type="transmembrane region" description="Helical" evidence="1">
    <location>
        <begin position="28"/>
        <end position="48"/>
    </location>
</feature>
<evidence type="ECO:0000313" key="2">
    <source>
        <dbReference type="EMBL" id="MBS7230397.1"/>
    </source>
</evidence>
<keyword evidence="1" id="KW-1133">Transmembrane helix</keyword>
<organism evidence="2 3">
    <name type="scientific">Flavobacterium psychroterrae</name>
    <dbReference type="NCBI Taxonomy" id="2133767"/>
    <lineage>
        <taxon>Bacteria</taxon>
        <taxon>Pseudomonadati</taxon>
        <taxon>Bacteroidota</taxon>
        <taxon>Flavobacteriia</taxon>
        <taxon>Flavobacteriales</taxon>
        <taxon>Flavobacteriaceae</taxon>
        <taxon>Flavobacterium</taxon>
    </lineage>
</organism>
<dbReference type="Proteomes" id="UP000722625">
    <property type="component" value="Unassembled WGS sequence"/>
</dbReference>